<dbReference type="InterPro" id="IPR011576">
    <property type="entry name" value="Pyridox_Oxase_N"/>
</dbReference>
<protein>
    <submittedName>
        <fullName evidence="3">Pyridoxamine 5'-phosphate oxidase</fullName>
    </submittedName>
</protein>
<dbReference type="Gene3D" id="2.30.110.10">
    <property type="entry name" value="Electron Transport, Fmn-binding Protein, Chain A"/>
    <property type="match status" value="1"/>
</dbReference>
<organism evidence="3 4">
    <name type="scientific">Hydrococcus rivularis NIES-593</name>
    <dbReference type="NCBI Taxonomy" id="1921803"/>
    <lineage>
        <taxon>Bacteria</taxon>
        <taxon>Bacillati</taxon>
        <taxon>Cyanobacteriota</taxon>
        <taxon>Cyanophyceae</taxon>
        <taxon>Pleurocapsales</taxon>
        <taxon>Hydrococcaceae</taxon>
        <taxon>Hydrococcus</taxon>
    </lineage>
</organism>
<dbReference type="PANTHER" id="PTHR35176:SF6">
    <property type="entry name" value="HEME OXYGENASE HI_0854-RELATED"/>
    <property type="match status" value="1"/>
</dbReference>
<dbReference type="InterPro" id="IPR012349">
    <property type="entry name" value="Split_barrel_FMN-bd"/>
</dbReference>
<dbReference type="PANTHER" id="PTHR35176">
    <property type="entry name" value="HEME OXYGENASE HI_0854-RELATED"/>
    <property type="match status" value="1"/>
</dbReference>
<feature type="domain" description="Pyridoxamine 5'-phosphate oxidase N-terminal" evidence="2">
    <location>
        <begin position="3"/>
        <end position="133"/>
    </location>
</feature>
<dbReference type="InterPro" id="IPR052019">
    <property type="entry name" value="F420H2_bilvrd_red/Heme_oxyg"/>
</dbReference>
<dbReference type="SUPFAM" id="SSF50475">
    <property type="entry name" value="FMN-binding split barrel"/>
    <property type="match status" value="1"/>
</dbReference>
<dbReference type="GO" id="GO:0016627">
    <property type="term" value="F:oxidoreductase activity, acting on the CH-CH group of donors"/>
    <property type="evidence" value="ECO:0007669"/>
    <property type="project" value="TreeGrafter"/>
</dbReference>
<sequence length="149" mass="16693">MEEKVKNFILELMGEHNIMTLATIREDGYPQATTVAYANDGLTIYAVVSPDSQKVHNIRKCNKVSLTIDRDYEDWNQIKGLSMGAIAEIVTDPDEFDRAIAILERKFPQIASMSWHPTAETVALLKITPKVISVLNYALGFGHTDLIEV</sequence>
<dbReference type="GO" id="GO:0005829">
    <property type="term" value="C:cytosol"/>
    <property type="evidence" value="ECO:0007669"/>
    <property type="project" value="TreeGrafter"/>
</dbReference>
<evidence type="ECO:0000313" key="3">
    <source>
        <dbReference type="EMBL" id="OKH21555.1"/>
    </source>
</evidence>
<dbReference type="STRING" id="1921803.NIES593_15160"/>
<dbReference type="Proteomes" id="UP000186868">
    <property type="component" value="Unassembled WGS sequence"/>
</dbReference>
<dbReference type="OrthoDB" id="5431160at2"/>
<dbReference type="EMBL" id="MRCB01000019">
    <property type="protein sequence ID" value="OKH21555.1"/>
    <property type="molecule type" value="Genomic_DNA"/>
</dbReference>
<keyword evidence="4" id="KW-1185">Reference proteome</keyword>
<proteinExistence type="predicted"/>
<keyword evidence="1" id="KW-0560">Oxidoreductase</keyword>
<dbReference type="AlphaFoldDB" id="A0A1U7HDD5"/>
<dbReference type="GO" id="GO:0070967">
    <property type="term" value="F:coenzyme F420 binding"/>
    <property type="evidence" value="ECO:0007669"/>
    <property type="project" value="TreeGrafter"/>
</dbReference>
<dbReference type="Pfam" id="PF01243">
    <property type="entry name" value="PNPOx_N"/>
    <property type="match status" value="1"/>
</dbReference>
<gene>
    <name evidence="3" type="ORF">NIES593_15160</name>
</gene>
<evidence type="ECO:0000313" key="4">
    <source>
        <dbReference type="Proteomes" id="UP000186868"/>
    </source>
</evidence>
<comment type="caution">
    <text evidence="3">The sequence shown here is derived from an EMBL/GenBank/DDBJ whole genome shotgun (WGS) entry which is preliminary data.</text>
</comment>
<dbReference type="RefSeq" id="WP_073600382.1">
    <property type="nucleotide sequence ID" value="NZ_MRCB01000019.1"/>
</dbReference>
<accession>A0A1U7HDD5</accession>
<evidence type="ECO:0000259" key="2">
    <source>
        <dbReference type="Pfam" id="PF01243"/>
    </source>
</evidence>
<reference evidence="3 4" key="1">
    <citation type="submission" date="2016-11" db="EMBL/GenBank/DDBJ databases">
        <title>Draft Genome Sequences of Nine Cyanobacterial Strains from Diverse Habitats.</title>
        <authorList>
            <person name="Zhu T."/>
            <person name="Hou S."/>
            <person name="Lu X."/>
            <person name="Hess W.R."/>
        </authorList>
    </citation>
    <scope>NUCLEOTIDE SEQUENCE [LARGE SCALE GENOMIC DNA]</scope>
    <source>
        <strain evidence="3 4">NIES-593</strain>
    </source>
</reference>
<name>A0A1U7HDD5_9CYAN</name>
<evidence type="ECO:0000256" key="1">
    <source>
        <dbReference type="ARBA" id="ARBA00023002"/>
    </source>
</evidence>